<feature type="domain" description="DUF4314" evidence="1">
    <location>
        <begin position="7"/>
        <end position="72"/>
    </location>
</feature>
<dbReference type="Pfam" id="PF14192">
    <property type="entry name" value="DUF4314"/>
    <property type="match status" value="1"/>
</dbReference>
<accession>A0A173YQW4</accession>
<name>A0A173YQW4_9FIRM</name>
<organism evidence="2 3">
    <name type="scientific">Blautia obeum</name>
    <dbReference type="NCBI Taxonomy" id="40520"/>
    <lineage>
        <taxon>Bacteria</taxon>
        <taxon>Bacillati</taxon>
        <taxon>Bacillota</taxon>
        <taxon>Clostridia</taxon>
        <taxon>Lachnospirales</taxon>
        <taxon>Lachnospiraceae</taxon>
        <taxon>Blautia</taxon>
    </lineage>
</organism>
<gene>
    <name evidence="2" type="ORF">ERS852476_00723</name>
</gene>
<evidence type="ECO:0000313" key="3">
    <source>
        <dbReference type="Proteomes" id="UP000095645"/>
    </source>
</evidence>
<sequence>MSFISSAELVILRKMYPEGCRVSLERMVDEPYAKLHPGDLGTVRNVDDAGQIHISWDQGSSVAVIYKVDSCNCLMTKEQMDETLAQMKRIPFENMDRLQAWMEEKLLPVFPKLFFRPAINGELLVEMGCSAFTLKNARITVGFTQDAQGHIFIDRCKLGMAVTEKKEIGKAAKQK</sequence>
<dbReference type="EMBL" id="CYZP01000004">
    <property type="protein sequence ID" value="CUN65188.1"/>
    <property type="molecule type" value="Genomic_DNA"/>
</dbReference>
<dbReference type="AlphaFoldDB" id="A0A173YQW4"/>
<dbReference type="RefSeq" id="WP_070102656.1">
    <property type="nucleotide sequence ID" value="NZ_CYZP01000004.1"/>
</dbReference>
<evidence type="ECO:0000313" key="2">
    <source>
        <dbReference type="EMBL" id="CUN65188.1"/>
    </source>
</evidence>
<dbReference type="Proteomes" id="UP000095645">
    <property type="component" value="Unassembled WGS sequence"/>
</dbReference>
<proteinExistence type="predicted"/>
<evidence type="ECO:0000259" key="1">
    <source>
        <dbReference type="Pfam" id="PF14192"/>
    </source>
</evidence>
<reference evidence="2 3" key="1">
    <citation type="submission" date="2015-09" db="EMBL/GenBank/DDBJ databases">
        <authorList>
            <consortium name="Pathogen Informatics"/>
        </authorList>
    </citation>
    <scope>NUCLEOTIDE SEQUENCE [LARGE SCALE GENOMIC DNA]</scope>
    <source>
        <strain evidence="2 3">2789STDY5834861</strain>
    </source>
</reference>
<dbReference type="InterPro" id="IPR025463">
    <property type="entry name" value="DUF4314"/>
</dbReference>
<protein>
    <recommendedName>
        <fullName evidence="1">DUF4314 domain-containing protein</fullName>
    </recommendedName>
</protein>